<dbReference type="CDD" id="cd01392">
    <property type="entry name" value="HTH_LacI"/>
    <property type="match status" value="1"/>
</dbReference>
<organism evidence="5 6">
    <name type="scientific">Bifidobacterium scardovii</name>
    <dbReference type="NCBI Taxonomy" id="158787"/>
    <lineage>
        <taxon>Bacteria</taxon>
        <taxon>Bacillati</taxon>
        <taxon>Actinomycetota</taxon>
        <taxon>Actinomycetes</taxon>
        <taxon>Bifidobacteriales</taxon>
        <taxon>Bifidobacteriaceae</taxon>
        <taxon>Bifidobacterium</taxon>
    </lineage>
</organism>
<dbReference type="InterPro" id="IPR000843">
    <property type="entry name" value="HTH_LacI"/>
</dbReference>
<protein>
    <submittedName>
        <fullName evidence="5">Sugar-binding protein</fullName>
    </submittedName>
</protein>
<dbReference type="SMART" id="SM00354">
    <property type="entry name" value="HTH_LACI"/>
    <property type="match status" value="1"/>
</dbReference>
<dbReference type="AlphaFoldDB" id="A0A087DDZ7"/>
<name>A0A087DDZ7_9BIFI</name>
<dbReference type="SUPFAM" id="SSF53822">
    <property type="entry name" value="Periplasmic binding protein-like I"/>
    <property type="match status" value="1"/>
</dbReference>
<dbReference type="PROSITE" id="PS50932">
    <property type="entry name" value="HTH_LACI_2"/>
    <property type="match status" value="1"/>
</dbReference>
<dbReference type="SUPFAM" id="SSF47413">
    <property type="entry name" value="lambda repressor-like DNA-binding domains"/>
    <property type="match status" value="1"/>
</dbReference>
<dbReference type="GO" id="GO:0000976">
    <property type="term" value="F:transcription cis-regulatory region binding"/>
    <property type="evidence" value="ECO:0007669"/>
    <property type="project" value="TreeGrafter"/>
</dbReference>
<dbReference type="InterPro" id="IPR010982">
    <property type="entry name" value="Lambda_DNA-bd_dom_sf"/>
</dbReference>
<dbReference type="Gene3D" id="3.40.50.2300">
    <property type="match status" value="2"/>
</dbReference>
<evidence type="ECO:0000256" key="3">
    <source>
        <dbReference type="ARBA" id="ARBA00023163"/>
    </source>
</evidence>
<dbReference type="GeneID" id="85164631"/>
<dbReference type="PANTHER" id="PTHR30146">
    <property type="entry name" value="LACI-RELATED TRANSCRIPTIONAL REPRESSOR"/>
    <property type="match status" value="1"/>
</dbReference>
<keyword evidence="2" id="KW-0238">DNA-binding</keyword>
<dbReference type="EMBL" id="JGZO01000012">
    <property type="protein sequence ID" value="KFI93747.1"/>
    <property type="molecule type" value="Genomic_DNA"/>
</dbReference>
<feature type="domain" description="HTH lacI-type" evidence="4">
    <location>
        <begin position="5"/>
        <end position="59"/>
    </location>
</feature>
<evidence type="ECO:0000313" key="6">
    <source>
        <dbReference type="Proteomes" id="UP000029033"/>
    </source>
</evidence>
<dbReference type="Gene3D" id="1.10.260.40">
    <property type="entry name" value="lambda repressor-like DNA-binding domains"/>
    <property type="match status" value="1"/>
</dbReference>
<keyword evidence="3" id="KW-0804">Transcription</keyword>
<dbReference type="RefSeq" id="WP_033517703.1">
    <property type="nucleotide sequence ID" value="NZ_CAUPKV010000023.1"/>
</dbReference>
<dbReference type="Pfam" id="PF00356">
    <property type="entry name" value="LacI"/>
    <property type="match status" value="1"/>
</dbReference>
<dbReference type="InterPro" id="IPR028082">
    <property type="entry name" value="Peripla_BP_I"/>
</dbReference>
<dbReference type="PANTHER" id="PTHR30146:SF109">
    <property type="entry name" value="HTH-TYPE TRANSCRIPTIONAL REGULATOR GALS"/>
    <property type="match status" value="1"/>
</dbReference>
<sequence>MVSRPTLKDVGAAAGVSVYVASRALRGESGVAQSTRARVLEAASQLGYVRNEMAASLKMKSSHTVGILTASGRNQYYSMLAQAIDNTLHEYGYFAVTTDMIKDRTNTQESEGESVRLLLEQRPAAIIATYALRPESLEIIESMRIPVVFVDSPPAKAGVYPFVGSDNYQAGRLAGDYLGRLGHKHAMILAFPKTWQTFEARVRGFKDAAKEWDMDVQVRETQGNDPESAYIELGDLLGNHAKAQWPDAVFALNTMMVLGAFRAMKERNVAIGQDVSLIAIDDFDWAPMLDPPLTVIAQNMEEIGRQAGRFVVDAIKGNSLNGQQLTIAVKLIERESCRDRNLPLAERGRNQ</sequence>
<dbReference type="GO" id="GO:0003700">
    <property type="term" value="F:DNA-binding transcription factor activity"/>
    <property type="evidence" value="ECO:0007669"/>
    <property type="project" value="TreeGrafter"/>
</dbReference>
<comment type="caution">
    <text evidence="5">The sequence shown here is derived from an EMBL/GenBank/DDBJ whole genome shotgun (WGS) entry which is preliminary data.</text>
</comment>
<dbReference type="Proteomes" id="UP000029033">
    <property type="component" value="Unassembled WGS sequence"/>
</dbReference>
<dbReference type="InterPro" id="IPR046335">
    <property type="entry name" value="LacI/GalR-like_sensor"/>
</dbReference>
<dbReference type="STRING" id="158787.BSCA_0243"/>
<evidence type="ECO:0000313" key="5">
    <source>
        <dbReference type="EMBL" id="KFI93747.1"/>
    </source>
</evidence>
<dbReference type="OrthoDB" id="3595338at2"/>
<gene>
    <name evidence="5" type="ORF">BSCA_0243</name>
</gene>
<keyword evidence="6" id="KW-1185">Reference proteome</keyword>
<proteinExistence type="predicted"/>
<dbReference type="CDD" id="cd06267">
    <property type="entry name" value="PBP1_LacI_sugar_binding-like"/>
    <property type="match status" value="1"/>
</dbReference>
<evidence type="ECO:0000259" key="4">
    <source>
        <dbReference type="PROSITE" id="PS50932"/>
    </source>
</evidence>
<keyword evidence="1" id="KW-0805">Transcription regulation</keyword>
<dbReference type="Pfam" id="PF13377">
    <property type="entry name" value="Peripla_BP_3"/>
    <property type="match status" value="1"/>
</dbReference>
<accession>A0A087DDZ7</accession>
<evidence type="ECO:0000256" key="1">
    <source>
        <dbReference type="ARBA" id="ARBA00023015"/>
    </source>
</evidence>
<reference evidence="5 6" key="1">
    <citation type="submission" date="2014-03" db="EMBL/GenBank/DDBJ databases">
        <title>Genomics of Bifidobacteria.</title>
        <authorList>
            <person name="Ventura M."/>
            <person name="Milani C."/>
            <person name="Lugli G.A."/>
        </authorList>
    </citation>
    <scope>NUCLEOTIDE SEQUENCE [LARGE SCALE GENOMIC DNA]</scope>
    <source>
        <strain evidence="5 6">LMG 21589</strain>
    </source>
</reference>
<dbReference type="eggNOG" id="COG1609">
    <property type="taxonomic scope" value="Bacteria"/>
</dbReference>
<evidence type="ECO:0000256" key="2">
    <source>
        <dbReference type="ARBA" id="ARBA00023125"/>
    </source>
</evidence>